<dbReference type="EMBL" id="JBHUHY010000003">
    <property type="protein sequence ID" value="MFD2186281.1"/>
    <property type="molecule type" value="Genomic_DNA"/>
</dbReference>
<protein>
    <submittedName>
        <fullName evidence="2">Endonuclease/exonuclease/phosphatase family protein</fullName>
    </submittedName>
</protein>
<accession>A0ABW5AVY0</accession>
<organism evidence="2 3">
    <name type="scientific">Aquimarina celericrescens</name>
    <dbReference type="NCBI Taxonomy" id="1964542"/>
    <lineage>
        <taxon>Bacteria</taxon>
        <taxon>Pseudomonadati</taxon>
        <taxon>Bacteroidota</taxon>
        <taxon>Flavobacteriia</taxon>
        <taxon>Flavobacteriales</taxon>
        <taxon>Flavobacteriaceae</taxon>
        <taxon>Aquimarina</taxon>
    </lineage>
</organism>
<name>A0ABW5AVY0_9FLAO</name>
<dbReference type="InterPro" id="IPR005135">
    <property type="entry name" value="Endo/exonuclease/phosphatase"/>
</dbReference>
<keyword evidence="2" id="KW-0540">Nuclease</keyword>
<dbReference type="Pfam" id="PF19580">
    <property type="entry name" value="Exo_endo_phos_3"/>
    <property type="match status" value="1"/>
</dbReference>
<keyword evidence="3" id="KW-1185">Reference proteome</keyword>
<comment type="caution">
    <text evidence="2">The sequence shown here is derived from an EMBL/GenBank/DDBJ whole genome shotgun (WGS) entry which is preliminary data.</text>
</comment>
<dbReference type="InterPro" id="IPR036691">
    <property type="entry name" value="Endo/exonu/phosph_ase_sf"/>
</dbReference>
<evidence type="ECO:0000313" key="2">
    <source>
        <dbReference type="EMBL" id="MFD2186281.1"/>
    </source>
</evidence>
<dbReference type="PANTHER" id="PTHR42834">
    <property type="entry name" value="ENDONUCLEASE/EXONUCLEASE/PHOSPHATASE FAMILY PROTEIN (AFU_ORTHOLOGUE AFUA_3G09210)"/>
    <property type="match status" value="1"/>
</dbReference>
<sequence length="342" mass="39855">MLTLVFSIPLFSQEKNTYKIHTVAFYNLENLFDTQDDPLTFDDDRTPSGKDHWTEEVYRQKLKNMAEVISKIGTDVTQNSPVIIGVCEIENRKVLEDLVNQTSLIKRKYGIIHFDSPDRRGIDVALLYQKSLFKPKQMRNYELIIYDSNDNSKRIYTRDQLVVSGYLDGDLMHFIANHWPSRRGGEARSLYKREKAARLNKKIMDSLFAIDPYAKIITMGDFNDTPDDQSIKKILQAKSKKNNVALKELYNPMYNVAKKGIGTHAWRDTWAIFDQIILSEAFLDTDYTTYRYFKAGVFNEDFLITQKGKYKGYPFRSYANGSYTGGYSDHFPVYMYLIKQKK</sequence>
<dbReference type="Gene3D" id="3.60.10.10">
    <property type="entry name" value="Endonuclease/exonuclease/phosphatase"/>
    <property type="match status" value="1"/>
</dbReference>
<evidence type="ECO:0000313" key="3">
    <source>
        <dbReference type="Proteomes" id="UP001597344"/>
    </source>
</evidence>
<keyword evidence="2" id="KW-0378">Hydrolase</keyword>
<keyword evidence="2" id="KW-0255">Endonuclease</keyword>
<dbReference type="SUPFAM" id="SSF56219">
    <property type="entry name" value="DNase I-like"/>
    <property type="match status" value="1"/>
</dbReference>
<dbReference type="GO" id="GO:0004519">
    <property type="term" value="F:endonuclease activity"/>
    <property type="evidence" value="ECO:0007669"/>
    <property type="project" value="UniProtKB-KW"/>
</dbReference>
<reference evidence="3" key="1">
    <citation type="journal article" date="2019" name="Int. J. Syst. Evol. Microbiol.">
        <title>The Global Catalogue of Microorganisms (GCM) 10K type strain sequencing project: providing services to taxonomists for standard genome sequencing and annotation.</title>
        <authorList>
            <consortium name="The Broad Institute Genomics Platform"/>
            <consortium name="The Broad Institute Genome Sequencing Center for Infectious Disease"/>
            <person name="Wu L."/>
            <person name="Ma J."/>
        </authorList>
    </citation>
    <scope>NUCLEOTIDE SEQUENCE [LARGE SCALE GENOMIC DNA]</scope>
    <source>
        <strain evidence="3">DT92</strain>
    </source>
</reference>
<evidence type="ECO:0000259" key="1">
    <source>
        <dbReference type="Pfam" id="PF19580"/>
    </source>
</evidence>
<dbReference type="PANTHER" id="PTHR42834:SF1">
    <property type="entry name" value="ENDONUCLEASE_EXONUCLEASE_PHOSPHATASE FAMILY PROTEIN (AFU_ORTHOLOGUE AFUA_3G09210)"/>
    <property type="match status" value="1"/>
</dbReference>
<gene>
    <name evidence="2" type="ORF">ACFSJT_05720</name>
</gene>
<proteinExistence type="predicted"/>
<dbReference type="RefSeq" id="WP_378319259.1">
    <property type="nucleotide sequence ID" value="NZ_JBHUHY010000003.1"/>
</dbReference>
<dbReference type="Proteomes" id="UP001597344">
    <property type="component" value="Unassembled WGS sequence"/>
</dbReference>
<feature type="domain" description="Endonuclease/exonuclease/phosphatase" evidence="1">
    <location>
        <begin position="22"/>
        <end position="339"/>
    </location>
</feature>